<keyword evidence="1" id="KW-0436">Ligase</keyword>
<keyword evidence="3" id="KW-0067">ATP-binding</keyword>
<feature type="non-terminal residue" evidence="5">
    <location>
        <position position="1"/>
    </location>
</feature>
<dbReference type="EMBL" id="JACQAY010000214">
    <property type="protein sequence ID" value="MBI3539930.1"/>
    <property type="molecule type" value="Genomic_DNA"/>
</dbReference>
<organism evidence="5 6">
    <name type="scientific">Eiseniibacteriota bacterium</name>
    <dbReference type="NCBI Taxonomy" id="2212470"/>
    <lineage>
        <taxon>Bacteria</taxon>
        <taxon>Candidatus Eiseniibacteriota</taxon>
    </lineage>
</organism>
<dbReference type="PANTHER" id="PTHR43024">
    <property type="entry name" value="UDP-N-ACETYLMURAMOYL-TRIPEPTIDE--D-ALANYL-D-ALANINE LIGASE"/>
    <property type="match status" value="1"/>
</dbReference>
<sequence>LEQHRRAGREFGVDPAAAAAAIESLRPGRGRMEVRAFRGATLLVDSYNANPESLRAALETLAAWPGATRRIAVLGDMLELGPDAARIHREAGEAVQGAELMAVGAFAADLVAGAARAGVAARVFADKAALADALAAELAPGTAVLFKASRGAALEDVLMRIGAQG</sequence>
<dbReference type="Gene3D" id="3.90.190.20">
    <property type="entry name" value="Mur ligase, C-terminal domain"/>
    <property type="match status" value="1"/>
</dbReference>
<dbReference type="GO" id="GO:0016881">
    <property type="term" value="F:acid-amino acid ligase activity"/>
    <property type="evidence" value="ECO:0007669"/>
    <property type="project" value="InterPro"/>
</dbReference>
<evidence type="ECO:0000313" key="5">
    <source>
        <dbReference type="EMBL" id="MBI3539930.1"/>
    </source>
</evidence>
<dbReference type="InterPro" id="IPR051046">
    <property type="entry name" value="MurCDEF_CellWall_CoF430Synth"/>
</dbReference>
<evidence type="ECO:0000256" key="1">
    <source>
        <dbReference type="ARBA" id="ARBA00022598"/>
    </source>
</evidence>
<dbReference type="Pfam" id="PF02875">
    <property type="entry name" value="Mur_ligase_C"/>
    <property type="match status" value="1"/>
</dbReference>
<evidence type="ECO:0000256" key="3">
    <source>
        <dbReference type="ARBA" id="ARBA00022840"/>
    </source>
</evidence>
<name>A0A9D6QK47_UNCEI</name>
<gene>
    <name evidence="5" type="ORF">HY076_06625</name>
</gene>
<accession>A0A9D6QK47</accession>
<reference evidence="5" key="1">
    <citation type="submission" date="2020-07" db="EMBL/GenBank/DDBJ databases">
        <title>Huge and variable diversity of episymbiotic CPR bacteria and DPANN archaea in groundwater ecosystems.</title>
        <authorList>
            <person name="He C.Y."/>
            <person name="Keren R."/>
            <person name="Whittaker M."/>
            <person name="Farag I.F."/>
            <person name="Doudna J."/>
            <person name="Cate J.H.D."/>
            <person name="Banfield J.F."/>
        </authorList>
    </citation>
    <scope>NUCLEOTIDE SEQUENCE</scope>
    <source>
        <strain evidence="5">NC_groundwater_928_Pr1_S-0.2um_72_17</strain>
    </source>
</reference>
<comment type="caution">
    <text evidence="5">The sequence shown here is derived from an EMBL/GenBank/DDBJ whole genome shotgun (WGS) entry which is preliminary data.</text>
</comment>
<keyword evidence="2" id="KW-0547">Nucleotide-binding</keyword>
<dbReference type="PANTHER" id="PTHR43024:SF1">
    <property type="entry name" value="UDP-N-ACETYLMURAMOYL-TRIPEPTIDE--D-ALANYL-D-ALANINE LIGASE"/>
    <property type="match status" value="1"/>
</dbReference>
<proteinExistence type="predicted"/>
<evidence type="ECO:0000259" key="4">
    <source>
        <dbReference type="Pfam" id="PF02875"/>
    </source>
</evidence>
<dbReference type="InterPro" id="IPR036615">
    <property type="entry name" value="Mur_ligase_C_dom_sf"/>
</dbReference>
<dbReference type="SUPFAM" id="SSF53244">
    <property type="entry name" value="MurD-like peptide ligases, peptide-binding domain"/>
    <property type="match status" value="1"/>
</dbReference>
<feature type="domain" description="Mur ligase C-terminal" evidence="4">
    <location>
        <begin position="30"/>
        <end position="150"/>
    </location>
</feature>
<dbReference type="InterPro" id="IPR004101">
    <property type="entry name" value="Mur_ligase_C"/>
</dbReference>
<dbReference type="AlphaFoldDB" id="A0A9D6QK47"/>
<evidence type="ECO:0000313" key="6">
    <source>
        <dbReference type="Proteomes" id="UP000807850"/>
    </source>
</evidence>
<dbReference type="Proteomes" id="UP000807850">
    <property type="component" value="Unassembled WGS sequence"/>
</dbReference>
<evidence type="ECO:0000256" key="2">
    <source>
        <dbReference type="ARBA" id="ARBA00022741"/>
    </source>
</evidence>
<dbReference type="GO" id="GO:0005524">
    <property type="term" value="F:ATP binding"/>
    <property type="evidence" value="ECO:0007669"/>
    <property type="project" value="UniProtKB-KW"/>
</dbReference>
<protein>
    <recommendedName>
        <fullName evidence="4">Mur ligase C-terminal domain-containing protein</fullName>
    </recommendedName>
</protein>